<keyword evidence="10" id="KW-1185">Reference proteome</keyword>
<dbReference type="InterPro" id="IPR000515">
    <property type="entry name" value="MetI-like"/>
</dbReference>
<dbReference type="GO" id="GO:0005886">
    <property type="term" value="C:plasma membrane"/>
    <property type="evidence" value="ECO:0007669"/>
    <property type="project" value="UniProtKB-SubCell"/>
</dbReference>
<dbReference type="CDD" id="cd06261">
    <property type="entry name" value="TM_PBP2"/>
    <property type="match status" value="1"/>
</dbReference>
<keyword evidence="6 7" id="KW-0472">Membrane</keyword>
<dbReference type="Pfam" id="PF00528">
    <property type="entry name" value="BPD_transp_1"/>
    <property type="match status" value="1"/>
</dbReference>
<keyword evidence="9" id="KW-0762">Sugar transport</keyword>
<protein>
    <submittedName>
        <fullName evidence="9">Multiple sugar transport system permease protein</fullName>
    </submittedName>
</protein>
<evidence type="ECO:0000256" key="7">
    <source>
        <dbReference type="RuleBase" id="RU363032"/>
    </source>
</evidence>
<feature type="transmembrane region" description="Helical" evidence="7">
    <location>
        <begin position="169"/>
        <end position="193"/>
    </location>
</feature>
<evidence type="ECO:0000256" key="2">
    <source>
        <dbReference type="ARBA" id="ARBA00022448"/>
    </source>
</evidence>
<dbReference type="Proteomes" id="UP000199220">
    <property type="component" value="Unassembled WGS sequence"/>
</dbReference>
<evidence type="ECO:0000256" key="6">
    <source>
        <dbReference type="ARBA" id="ARBA00023136"/>
    </source>
</evidence>
<dbReference type="InterPro" id="IPR035906">
    <property type="entry name" value="MetI-like_sf"/>
</dbReference>
<accession>A0A1H5NDZ3</accession>
<dbReference type="GO" id="GO:0055085">
    <property type="term" value="P:transmembrane transport"/>
    <property type="evidence" value="ECO:0007669"/>
    <property type="project" value="InterPro"/>
</dbReference>
<dbReference type="Gene3D" id="1.10.3720.10">
    <property type="entry name" value="MetI-like"/>
    <property type="match status" value="1"/>
</dbReference>
<name>A0A1H5NDZ3_9MICO</name>
<evidence type="ECO:0000256" key="3">
    <source>
        <dbReference type="ARBA" id="ARBA00022475"/>
    </source>
</evidence>
<keyword evidence="4 7" id="KW-0812">Transmembrane</keyword>
<feature type="transmembrane region" description="Helical" evidence="7">
    <location>
        <begin position="274"/>
        <end position="294"/>
    </location>
</feature>
<organism evidence="9 10">
    <name type="scientific">Ruania alba</name>
    <dbReference type="NCBI Taxonomy" id="648782"/>
    <lineage>
        <taxon>Bacteria</taxon>
        <taxon>Bacillati</taxon>
        <taxon>Actinomycetota</taxon>
        <taxon>Actinomycetes</taxon>
        <taxon>Micrococcales</taxon>
        <taxon>Ruaniaceae</taxon>
        <taxon>Ruania</taxon>
    </lineage>
</organism>
<feature type="transmembrane region" description="Helical" evidence="7">
    <location>
        <begin position="21"/>
        <end position="43"/>
    </location>
</feature>
<dbReference type="AlphaFoldDB" id="A0A1H5NDZ3"/>
<evidence type="ECO:0000256" key="4">
    <source>
        <dbReference type="ARBA" id="ARBA00022692"/>
    </source>
</evidence>
<keyword evidence="5 7" id="KW-1133">Transmembrane helix</keyword>
<evidence type="ECO:0000313" key="9">
    <source>
        <dbReference type="EMBL" id="SEE99067.1"/>
    </source>
</evidence>
<dbReference type="SUPFAM" id="SSF161098">
    <property type="entry name" value="MetI-like"/>
    <property type="match status" value="1"/>
</dbReference>
<dbReference type="RefSeq" id="WP_089775303.1">
    <property type="nucleotide sequence ID" value="NZ_FNTX01000002.1"/>
</dbReference>
<feature type="transmembrane region" description="Helical" evidence="7">
    <location>
        <begin position="87"/>
        <end position="108"/>
    </location>
</feature>
<evidence type="ECO:0000313" key="10">
    <source>
        <dbReference type="Proteomes" id="UP000199220"/>
    </source>
</evidence>
<evidence type="ECO:0000256" key="5">
    <source>
        <dbReference type="ARBA" id="ARBA00022989"/>
    </source>
</evidence>
<feature type="transmembrane region" description="Helical" evidence="7">
    <location>
        <begin position="222"/>
        <end position="242"/>
    </location>
</feature>
<dbReference type="OrthoDB" id="9805974at2"/>
<evidence type="ECO:0000259" key="8">
    <source>
        <dbReference type="PROSITE" id="PS50928"/>
    </source>
</evidence>
<gene>
    <name evidence="9" type="ORF">SAMN04488554_4173</name>
</gene>
<dbReference type="PROSITE" id="PS50928">
    <property type="entry name" value="ABC_TM1"/>
    <property type="match status" value="1"/>
</dbReference>
<proteinExistence type="inferred from homology"/>
<comment type="similarity">
    <text evidence="7">Belongs to the binding-protein-dependent transport system permease family.</text>
</comment>
<dbReference type="PANTHER" id="PTHR30193">
    <property type="entry name" value="ABC TRANSPORTER PERMEASE PROTEIN"/>
    <property type="match status" value="1"/>
</dbReference>
<feature type="transmembrane region" description="Helical" evidence="7">
    <location>
        <begin position="120"/>
        <end position="142"/>
    </location>
</feature>
<dbReference type="STRING" id="648782.SAMN04488554_4173"/>
<keyword evidence="2 7" id="KW-0813">Transport</keyword>
<evidence type="ECO:0000256" key="1">
    <source>
        <dbReference type="ARBA" id="ARBA00004651"/>
    </source>
</evidence>
<dbReference type="PANTHER" id="PTHR30193:SF37">
    <property type="entry name" value="INNER MEMBRANE ABC TRANSPORTER PERMEASE PROTEIN YCJO"/>
    <property type="match status" value="1"/>
</dbReference>
<dbReference type="EMBL" id="FNTX01000002">
    <property type="protein sequence ID" value="SEE99067.1"/>
    <property type="molecule type" value="Genomic_DNA"/>
</dbReference>
<keyword evidence="3" id="KW-1003">Cell membrane</keyword>
<dbReference type="InterPro" id="IPR051393">
    <property type="entry name" value="ABC_transporter_permease"/>
</dbReference>
<feature type="domain" description="ABC transmembrane type-1" evidence="8">
    <location>
        <begin position="83"/>
        <end position="295"/>
    </location>
</feature>
<reference evidence="10" key="1">
    <citation type="submission" date="2016-10" db="EMBL/GenBank/DDBJ databases">
        <authorList>
            <person name="Varghese N."/>
            <person name="Submissions S."/>
        </authorList>
    </citation>
    <scope>NUCLEOTIDE SEQUENCE [LARGE SCALE GENOMIC DNA]</scope>
    <source>
        <strain evidence="10">DSM 21368</strain>
    </source>
</reference>
<sequence length="304" mass="33342">MTSTSASAGQRQRRGSTATRNGMWAGILFVLPMLVLFVIFRFVPTLGALGMSLTDYQLSGDYSVVWFDNYTRMLGDEVVLGALTTTLVYAVIYVPLVVVVSMVTALVLNRLVWGTGFFRGALFLPYVTSLVLAGVIWLWIFATDGLVNGTLSAVGIDPYPFLTGNQGQVLSSLAIVSAWRGFGYTMLILLAGLKNIPEDLLESATLDGANATQRFFRITLPLLRPVVFFVLVIETIAAFQVFDTIYVMTGGGPSRASYSLVYALYDQGFKFFDFGYAAAIGVVIFLLVFVISLIQRRFLDRSNT</sequence>
<comment type="subcellular location">
    <subcellularLocation>
        <location evidence="1 7">Cell membrane</location>
        <topology evidence="1 7">Multi-pass membrane protein</topology>
    </subcellularLocation>
</comment>